<comment type="similarity">
    <text evidence="2">Belongs to the TDE1 family.</text>
</comment>
<gene>
    <name evidence="7" type="ORF">PHJA_000126800</name>
</gene>
<evidence type="ECO:0000256" key="5">
    <source>
        <dbReference type="ARBA" id="ARBA00023136"/>
    </source>
</evidence>
<name>A0A830B5I3_9LAMI</name>
<dbReference type="GO" id="GO:0016020">
    <property type="term" value="C:membrane"/>
    <property type="evidence" value="ECO:0007669"/>
    <property type="project" value="UniProtKB-SubCell"/>
</dbReference>
<dbReference type="Pfam" id="PF03348">
    <property type="entry name" value="Serinc"/>
    <property type="match status" value="1"/>
</dbReference>
<keyword evidence="4 6" id="KW-1133">Transmembrane helix</keyword>
<proteinExistence type="inferred from homology"/>
<dbReference type="InterPro" id="IPR005016">
    <property type="entry name" value="TDE1/TMS"/>
</dbReference>
<feature type="transmembrane region" description="Helical" evidence="6">
    <location>
        <begin position="82"/>
        <end position="103"/>
    </location>
</feature>
<evidence type="ECO:0000256" key="1">
    <source>
        <dbReference type="ARBA" id="ARBA00004141"/>
    </source>
</evidence>
<organism evidence="7 8">
    <name type="scientific">Phtheirospermum japonicum</name>
    <dbReference type="NCBI Taxonomy" id="374723"/>
    <lineage>
        <taxon>Eukaryota</taxon>
        <taxon>Viridiplantae</taxon>
        <taxon>Streptophyta</taxon>
        <taxon>Embryophyta</taxon>
        <taxon>Tracheophyta</taxon>
        <taxon>Spermatophyta</taxon>
        <taxon>Magnoliopsida</taxon>
        <taxon>eudicotyledons</taxon>
        <taxon>Gunneridae</taxon>
        <taxon>Pentapetalae</taxon>
        <taxon>asterids</taxon>
        <taxon>lamiids</taxon>
        <taxon>Lamiales</taxon>
        <taxon>Orobanchaceae</taxon>
        <taxon>Orobanchaceae incertae sedis</taxon>
        <taxon>Phtheirospermum</taxon>
    </lineage>
</organism>
<keyword evidence="5 6" id="KW-0472">Membrane</keyword>
<evidence type="ECO:0000256" key="6">
    <source>
        <dbReference type="SAM" id="Phobius"/>
    </source>
</evidence>
<feature type="transmembrane region" description="Helical" evidence="6">
    <location>
        <begin position="147"/>
        <end position="166"/>
    </location>
</feature>
<reference evidence="7" key="1">
    <citation type="submission" date="2020-07" db="EMBL/GenBank/DDBJ databases">
        <title>Ethylene signaling mediates host invasion by parasitic plants.</title>
        <authorList>
            <person name="Yoshida S."/>
        </authorList>
    </citation>
    <scope>NUCLEOTIDE SEQUENCE</scope>
    <source>
        <strain evidence="7">Okayama</strain>
    </source>
</reference>
<keyword evidence="3 6" id="KW-0812">Transmembrane</keyword>
<evidence type="ECO:0000256" key="2">
    <source>
        <dbReference type="ARBA" id="ARBA00006665"/>
    </source>
</evidence>
<comment type="subcellular location">
    <subcellularLocation>
        <location evidence="1">Membrane</location>
        <topology evidence="1">Multi-pass membrane protein</topology>
    </subcellularLocation>
</comment>
<accession>A0A830B5I3</accession>
<protein>
    <submittedName>
        <fullName evidence="7">Probable serine incorporator</fullName>
    </submittedName>
</protein>
<keyword evidence="8" id="KW-1185">Reference proteome</keyword>
<dbReference type="EMBL" id="BMAC01000013">
    <property type="protein sequence ID" value="GFP79834.1"/>
    <property type="molecule type" value="Genomic_DNA"/>
</dbReference>
<feature type="transmembrane region" description="Helical" evidence="6">
    <location>
        <begin position="115"/>
        <end position="135"/>
    </location>
</feature>
<feature type="transmembrane region" description="Helical" evidence="6">
    <location>
        <begin position="36"/>
        <end position="53"/>
    </location>
</feature>
<dbReference type="AlphaFoldDB" id="A0A830B5I3"/>
<dbReference type="PANTHER" id="PTHR10383">
    <property type="entry name" value="SERINE INCORPORATOR"/>
    <property type="match status" value="1"/>
</dbReference>
<evidence type="ECO:0000256" key="3">
    <source>
        <dbReference type="ARBA" id="ARBA00022692"/>
    </source>
</evidence>
<comment type="caution">
    <text evidence="7">The sequence shown here is derived from an EMBL/GenBank/DDBJ whole genome shotgun (WGS) entry which is preliminary data.</text>
</comment>
<evidence type="ECO:0000313" key="7">
    <source>
        <dbReference type="EMBL" id="GFP79834.1"/>
    </source>
</evidence>
<evidence type="ECO:0000313" key="8">
    <source>
        <dbReference type="Proteomes" id="UP000653305"/>
    </source>
</evidence>
<dbReference type="OrthoDB" id="5963193at2759"/>
<dbReference type="Proteomes" id="UP000653305">
    <property type="component" value="Unassembled WGS sequence"/>
</dbReference>
<sequence length="257" mass="29421">MTENKFRENEGEEQSASGQKNIKCSVRKTKSLRARYAYGVVFLLMNIIAWLFRDYGEIFLPMLPYSKACGAEERECNHTMGVLRVSLGCFIIFFLMFLSTCNTRKLDEARNAWHSGWWAVKFVLLLISLVIPFFIPSDYIQLYGELARVGAGIFLILQLISVIELSRGGITIGCLMTEINQAAQSGYLCRYCFTYPLSVALWSCTYFMHRKHRVLSTFSSSPERVFFLRQLLHFVVSDVSDDVRRTAVLALGVCFVF</sequence>
<evidence type="ECO:0000256" key="4">
    <source>
        <dbReference type="ARBA" id="ARBA00022989"/>
    </source>
</evidence>
<feature type="transmembrane region" description="Helical" evidence="6">
    <location>
        <begin position="187"/>
        <end position="208"/>
    </location>
</feature>
<dbReference type="PANTHER" id="PTHR10383:SF23">
    <property type="entry name" value="SERINC-DOMAIN CONTAINING SERINE AND SPHINGOLIPID BIOSYNTHESIS PROTEIN"/>
    <property type="match status" value="1"/>
</dbReference>